<proteinExistence type="predicted"/>
<dbReference type="Proteomes" id="UP000030710">
    <property type="component" value="Unassembled WGS sequence"/>
</dbReference>
<name>U1PQ56_9EURY</name>
<evidence type="ECO:0000313" key="2">
    <source>
        <dbReference type="EMBL" id="ERG94446.1"/>
    </source>
</evidence>
<reference evidence="2 3" key="1">
    <citation type="journal article" date="2013" name="PLoS ONE">
        <title>Assembly-driven community genomics of a hypersaline microbial ecosystem.</title>
        <authorList>
            <person name="Podell S."/>
            <person name="Ugalde J.A."/>
            <person name="Narasingarao P."/>
            <person name="Banfield J.F."/>
            <person name="Heidelberg K.B."/>
            <person name="Allen E.E."/>
        </authorList>
    </citation>
    <scope>NUCLEOTIDE SEQUENCE [LARGE SCALE GENOMIC DNA]</scope>
    <source>
        <strain evidence="3">J07HQW2</strain>
    </source>
</reference>
<dbReference type="RefSeq" id="WP_021053937.1">
    <property type="nucleotide sequence ID" value="NZ_KE356561.1"/>
</dbReference>
<keyword evidence="1" id="KW-0472">Membrane</keyword>
<feature type="transmembrane region" description="Helical" evidence="1">
    <location>
        <begin position="20"/>
        <end position="37"/>
    </location>
</feature>
<evidence type="ECO:0000256" key="1">
    <source>
        <dbReference type="SAM" id="Phobius"/>
    </source>
</evidence>
<keyword evidence="1" id="KW-0812">Transmembrane</keyword>
<accession>U1PQ56</accession>
<protein>
    <submittedName>
        <fullName evidence="2">Uncharacterized protein</fullName>
    </submittedName>
</protein>
<gene>
    <name evidence="2" type="ORF">J07HQW2_00880</name>
</gene>
<dbReference type="HOGENOM" id="CLU_3003104_0_0_2"/>
<evidence type="ECO:0000313" key="3">
    <source>
        <dbReference type="Proteomes" id="UP000030710"/>
    </source>
</evidence>
<dbReference type="EMBL" id="KE356561">
    <property type="protein sequence ID" value="ERG94446.1"/>
    <property type="molecule type" value="Genomic_DNA"/>
</dbReference>
<dbReference type="AlphaFoldDB" id="U1PQ56"/>
<keyword evidence="1" id="KW-1133">Transmembrane helix</keyword>
<organism evidence="2 3">
    <name type="scientific">Haloquadratum walsbyi J07HQW2</name>
    <dbReference type="NCBI Taxonomy" id="1238425"/>
    <lineage>
        <taxon>Archaea</taxon>
        <taxon>Methanobacteriati</taxon>
        <taxon>Methanobacteriota</taxon>
        <taxon>Stenosarchaea group</taxon>
        <taxon>Halobacteria</taxon>
        <taxon>Halobacteriales</taxon>
        <taxon>Haloferacaceae</taxon>
        <taxon>Haloquadratum</taxon>
    </lineage>
</organism>
<sequence>MSNHTLCSEFYLRVVFPPRFVGVLALMIGVGVAYFYPKSDDVSNQTQNGDPMITFR</sequence>